<keyword evidence="3" id="KW-1185">Reference proteome</keyword>
<evidence type="ECO:0000256" key="1">
    <source>
        <dbReference type="SAM" id="MobiDB-lite"/>
    </source>
</evidence>
<evidence type="ECO:0000313" key="2">
    <source>
        <dbReference type="EMBL" id="EGP90501.1"/>
    </source>
</evidence>
<evidence type="ECO:0000313" key="3">
    <source>
        <dbReference type="Proteomes" id="UP000008062"/>
    </source>
</evidence>
<dbReference type="VEuPathDB" id="FungiDB:ZTRI_2.635"/>
<sequence>MGSIIADGLLLKLRGAMQIARRAEELGIEKETESKASSAFALLELEGASHVARSSSMRQSQHEDEAGGAAVKVRSYSPADLSSSNPLILQANDI</sequence>
<gene>
    <name evidence="2" type="ORF">MYCGRDRAFT_103270</name>
</gene>
<dbReference type="GeneID" id="13399606"/>
<dbReference type="RefSeq" id="XP_003855525.1">
    <property type="nucleotide sequence ID" value="XM_003855477.1"/>
</dbReference>
<protein>
    <submittedName>
        <fullName evidence="2">Uncharacterized protein</fullName>
    </submittedName>
</protein>
<feature type="region of interest" description="Disordered" evidence="1">
    <location>
        <begin position="52"/>
        <end position="72"/>
    </location>
</feature>
<organism evidence="2 3">
    <name type="scientific">Zymoseptoria tritici (strain CBS 115943 / IPO323)</name>
    <name type="common">Speckled leaf blotch fungus</name>
    <name type="synonym">Septoria tritici</name>
    <dbReference type="NCBI Taxonomy" id="336722"/>
    <lineage>
        <taxon>Eukaryota</taxon>
        <taxon>Fungi</taxon>
        <taxon>Dikarya</taxon>
        <taxon>Ascomycota</taxon>
        <taxon>Pezizomycotina</taxon>
        <taxon>Dothideomycetes</taxon>
        <taxon>Dothideomycetidae</taxon>
        <taxon>Mycosphaerellales</taxon>
        <taxon>Mycosphaerellaceae</taxon>
        <taxon>Zymoseptoria</taxon>
    </lineage>
</organism>
<dbReference type="HOGENOM" id="CLU_2387874_0_0_1"/>
<proteinExistence type="predicted"/>
<reference evidence="2 3" key="1">
    <citation type="journal article" date="2011" name="PLoS Genet.">
        <title>Finished genome of the fungal wheat pathogen Mycosphaerella graminicola reveals dispensome structure, chromosome plasticity, and stealth pathogenesis.</title>
        <authorList>
            <person name="Goodwin S.B."/>
            <person name="Ben M'barek S."/>
            <person name="Dhillon B."/>
            <person name="Wittenberg A.H.J."/>
            <person name="Crane C.F."/>
            <person name="Hane J.K."/>
            <person name="Foster A.J."/>
            <person name="Van der Lee T.A.J."/>
            <person name="Grimwood J."/>
            <person name="Aerts A."/>
            <person name="Antoniw J."/>
            <person name="Bailey A."/>
            <person name="Bluhm B."/>
            <person name="Bowler J."/>
            <person name="Bristow J."/>
            <person name="van der Burgt A."/>
            <person name="Canto-Canche B."/>
            <person name="Churchill A.C.L."/>
            <person name="Conde-Ferraez L."/>
            <person name="Cools H.J."/>
            <person name="Coutinho P.M."/>
            <person name="Csukai M."/>
            <person name="Dehal P."/>
            <person name="De Wit P."/>
            <person name="Donzelli B."/>
            <person name="van de Geest H.C."/>
            <person name="van Ham R.C.H.J."/>
            <person name="Hammond-Kosack K.E."/>
            <person name="Henrissat B."/>
            <person name="Kilian A."/>
            <person name="Kobayashi A.K."/>
            <person name="Koopmann E."/>
            <person name="Kourmpetis Y."/>
            <person name="Kuzniar A."/>
            <person name="Lindquist E."/>
            <person name="Lombard V."/>
            <person name="Maliepaard C."/>
            <person name="Martins N."/>
            <person name="Mehrabi R."/>
            <person name="Nap J.P.H."/>
            <person name="Ponomarenko A."/>
            <person name="Rudd J.J."/>
            <person name="Salamov A."/>
            <person name="Schmutz J."/>
            <person name="Schouten H.J."/>
            <person name="Shapiro H."/>
            <person name="Stergiopoulos I."/>
            <person name="Torriani S.F.F."/>
            <person name="Tu H."/>
            <person name="de Vries R.P."/>
            <person name="Waalwijk C."/>
            <person name="Ware S.B."/>
            <person name="Wiebenga A."/>
            <person name="Zwiers L.-H."/>
            <person name="Oliver R.P."/>
            <person name="Grigoriev I.V."/>
            <person name="Kema G.H.J."/>
        </authorList>
    </citation>
    <scope>NUCLEOTIDE SEQUENCE [LARGE SCALE GENOMIC DNA]</scope>
    <source>
        <strain evidence="3">CBS 115943 / IPO323</strain>
    </source>
</reference>
<dbReference type="KEGG" id="ztr:MYCGRDRAFT_103270"/>
<dbReference type="AlphaFoldDB" id="F9X3Q7"/>
<accession>F9X3Q7</accession>
<name>F9X3Q7_ZYMTI</name>
<dbReference type="Proteomes" id="UP000008062">
    <property type="component" value="Chromosome 2"/>
</dbReference>
<dbReference type="InParanoid" id="F9X3Q7"/>
<dbReference type="EMBL" id="CM001197">
    <property type="protein sequence ID" value="EGP90501.1"/>
    <property type="molecule type" value="Genomic_DNA"/>
</dbReference>